<keyword evidence="1" id="KW-0479">Metal-binding</keyword>
<dbReference type="GO" id="GO:0004722">
    <property type="term" value="F:protein serine/threonine phosphatase activity"/>
    <property type="evidence" value="ECO:0007669"/>
    <property type="project" value="InterPro"/>
</dbReference>
<dbReference type="AlphaFoldDB" id="A0A9W7XN36"/>
<evidence type="ECO:0000313" key="7">
    <source>
        <dbReference type="Proteomes" id="UP001145021"/>
    </source>
</evidence>
<dbReference type="Gene3D" id="3.60.40.10">
    <property type="entry name" value="PPM-type phosphatase domain"/>
    <property type="match status" value="1"/>
</dbReference>
<dbReference type="Pfam" id="PF00481">
    <property type="entry name" value="PP2C"/>
    <property type="match status" value="1"/>
</dbReference>
<dbReference type="GO" id="GO:0046872">
    <property type="term" value="F:metal ion binding"/>
    <property type="evidence" value="ECO:0007669"/>
    <property type="project" value="UniProtKB-KW"/>
</dbReference>
<gene>
    <name evidence="6" type="primary">PTC6</name>
    <name evidence="6" type="ORF">LPJ64_002265</name>
</gene>
<dbReference type="InterPro" id="IPR015655">
    <property type="entry name" value="PP2C"/>
</dbReference>
<feature type="domain" description="PPM-type phosphatase" evidence="5">
    <location>
        <begin position="96"/>
        <end position="408"/>
    </location>
</feature>
<evidence type="ECO:0000256" key="1">
    <source>
        <dbReference type="ARBA" id="ARBA00022723"/>
    </source>
</evidence>
<keyword evidence="2 4" id="KW-0378">Hydrolase</keyword>
<evidence type="ECO:0000313" key="6">
    <source>
        <dbReference type="EMBL" id="KAJ1646246.1"/>
    </source>
</evidence>
<evidence type="ECO:0000259" key="5">
    <source>
        <dbReference type="PROSITE" id="PS51746"/>
    </source>
</evidence>
<dbReference type="PROSITE" id="PS01032">
    <property type="entry name" value="PPM_1"/>
    <property type="match status" value="1"/>
</dbReference>
<dbReference type="PANTHER" id="PTHR13832">
    <property type="entry name" value="PROTEIN PHOSPHATASE 2C"/>
    <property type="match status" value="1"/>
</dbReference>
<dbReference type="SUPFAM" id="SSF81606">
    <property type="entry name" value="PP2C-like"/>
    <property type="match status" value="1"/>
</dbReference>
<evidence type="ECO:0000256" key="4">
    <source>
        <dbReference type="RuleBase" id="RU003465"/>
    </source>
</evidence>
<proteinExistence type="inferred from homology"/>
<evidence type="ECO:0000256" key="3">
    <source>
        <dbReference type="ARBA" id="ARBA00022912"/>
    </source>
</evidence>
<reference evidence="6" key="1">
    <citation type="submission" date="2022-07" db="EMBL/GenBank/DDBJ databases">
        <title>Phylogenomic reconstructions and comparative analyses of Kickxellomycotina fungi.</title>
        <authorList>
            <person name="Reynolds N.K."/>
            <person name="Stajich J.E."/>
            <person name="Barry K."/>
            <person name="Grigoriev I.V."/>
            <person name="Crous P."/>
            <person name="Smith M.E."/>
        </authorList>
    </citation>
    <scope>NUCLEOTIDE SEQUENCE</scope>
    <source>
        <strain evidence="6">NBRC 105413</strain>
    </source>
</reference>
<keyword evidence="7" id="KW-1185">Reference proteome</keyword>
<dbReference type="PROSITE" id="PS51746">
    <property type="entry name" value="PPM_2"/>
    <property type="match status" value="1"/>
</dbReference>
<accession>A0A9W7XN36</accession>
<dbReference type="SMART" id="SM00332">
    <property type="entry name" value="PP2Cc"/>
    <property type="match status" value="1"/>
</dbReference>
<dbReference type="InterPro" id="IPR036457">
    <property type="entry name" value="PPM-type-like_dom_sf"/>
</dbReference>
<evidence type="ECO:0000256" key="2">
    <source>
        <dbReference type="ARBA" id="ARBA00022801"/>
    </source>
</evidence>
<dbReference type="CDD" id="cd00143">
    <property type="entry name" value="PP2Cc"/>
    <property type="match status" value="1"/>
</dbReference>
<keyword evidence="3 4" id="KW-0904">Protein phosphatase</keyword>
<comment type="similarity">
    <text evidence="4">Belongs to the PP2C family.</text>
</comment>
<dbReference type="Proteomes" id="UP001145021">
    <property type="component" value="Unassembled WGS sequence"/>
</dbReference>
<sequence>MAFRALLRGKPALASAFRLGLCQHSTPVQQRTRRLLHGSAHEHMAAAAATAAIATKSAMEQHSNPASFAVEKPYPYYVAYTEEGTVRVDVRKSPQLVGLTSSRGTRGYNQDRAEFRPLRIPGMVADRRDKSSAQVMYLGVYDGHGGDSCAEYLKQVLTSHIETATVDELQSVLSMMHQYGKDWSDYTPEALEQLEAAVQRREVPTFLTINERLTLAFLSADSAVRNLRWSDGQGSTACSVLLWDSEGLPFWTRESQLHMSVASVGDSKALLCRADQKGGLATALTSPHHPGVRTERERLQRHGAFFSRDSFGEERAMARVANTRAFGDWQVKRFGVIAEPEIRHFNLSGDDAAFVAVVSDGLTSVLTDQEIVDIVKGCDTPAAAARRLVDVGERMGSDDNMTALVLRLPAWDAPMRDLTQELRQRRLDSVDQIRRLRGSMLVGPHGGSSSMQESHAQHAAHVHLATPERLLRRIFTTHQRPHLSVAQIQQRVRASGYRLTLIADPEDIVLDTDEESGSVVAVPEIMRMTLSVLGRARMSIGSDASLVLQKDCALTPEQEREQLSLEDVTKAWRLIGLHVIEA</sequence>
<comment type="caution">
    <text evidence="6">The sequence shown here is derived from an EMBL/GenBank/DDBJ whole genome shotgun (WGS) entry which is preliminary data.</text>
</comment>
<dbReference type="InterPro" id="IPR000222">
    <property type="entry name" value="PP2C_BS"/>
</dbReference>
<dbReference type="InterPro" id="IPR001932">
    <property type="entry name" value="PPM-type_phosphatase-like_dom"/>
</dbReference>
<dbReference type="PANTHER" id="PTHR13832:SF589">
    <property type="entry name" value="[PYRUVATE DEHYDROGENASE [ACETYL-TRANSFERRING]]-PHOSPHATASE 2, MITOCHONDRIAL"/>
    <property type="match status" value="1"/>
</dbReference>
<protein>
    <submittedName>
        <fullName evidence="6">Protein phosphatase 2C 6</fullName>
    </submittedName>
</protein>
<dbReference type="EMBL" id="JANBOH010000069">
    <property type="protein sequence ID" value="KAJ1646246.1"/>
    <property type="molecule type" value="Genomic_DNA"/>
</dbReference>
<name>A0A9W7XN36_9FUNG</name>
<organism evidence="6 7">
    <name type="scientific">Coemansia asiatica</name>
    <dbReference type="NCBI Taxonomy" id="1052880"/>
    <lineage>
        <taxon>Eukaryota</taxon>
        <taxon>Fungi</taxon>
        <taxon>Fungi incertae sedis</taxon>
        <taxon>Zoopagomycota</taxon>
        <taxon>Kickxellomycotina</taxon>
        <taxon>Kickxellomycetes</taxon>
        <taxon>Kickxellales</taxon>
        <taxon>Kickxellaceae</taxon>
        <taxon>Coemansia</taxon>
    </lineage>
</organism>